<feature type="domain" description="Transposase IS801/IS1294" evidence="1">
    <location>
        <begin position="51"/>
        <end position="117"/>
    </location>
</feature>
<comment type="caution">
    <text evidence="2">The sequence shown here is derived from an EMBL/GenBank/DDBJ whole genome shotgun (WGS) entry which is preliminary data.</text>
</comment>
<dbReference type="AlphaFoldDB" id="A0A2U2XBC4"/>
<reference evidence="2 3" key="1">
    <citation type="submission" date="2018-05" db="EMBL/GenBank/DDBJ databases">
        <title>Brumimicrobium oceani sp. nov., isolated from coastal sediment.</title>
        <authorList>
            <person name="Kou Y."/>
        </authorList>
    </citation>
    <scope>NUCLEOTIDE SEQUENCE [LARGE SCALE GENOMIC DNA]</scope>
    <source>
        <strain evidence="2 3">C305</strain>
    </source>
</reference>
<dbReference type="PANTHER" id="PTHR37023">
    <property type="entry name" value="TRANSPOSASE"/>
    <property type="match status" value="1"/>
</dbReference>
<dbReference type="PANTHER" id="PTHR37023:SF1">
    <property type="entry name" value="ISSOD25 TRANSPOSASE TNPA_ISSOD25"/>
    <property type="match status" value="1"/>
</dbReference>
<evidence type="ECO:0000313" key="2">
    <source>
        <dbReference type="EMBL" id="PWH85067.1"/>
    </source>
</evidence>
<dbReference type="Proteomes" id="UP000245370">
    <property type="component" value="Unassembled WGS sequence"/>
</dbReference>
<gene>
    <name evidence="2" type="ORF">DIT68_10525</name>
</gene>
<dbReference type="GO" id="GO:0003677">
    <property type="term" value="F:DNA binding"/>
    <property type="evidence" value="ECO:0007669"/>
    <property type="project" value="InterPro"/>
</dbReference>
<proteinExistence type="predicted"/>
<evidence type="ECO:0000259" key="1">
    <source>
        <dbReference type="Pfam" id="PF04986"/>
    </source>
</evidence>
<protein>
    <recommendedName>
        <fullName evidence="1">Transposase IS801/IS1294 domain-containing protein</fullName>
    </recommendedName>
</protein>
<accession>A0A2U2XBC4</accession>
<sequence length="177" mass="20564">MRISLALLSLPNVWGKRFNTLFLKDYLGNYIHPVRNIYQFSKRVNYLTISNGASRVAISNQRILKHTDGKVIFGYKDYKNAGLRKTMSLPEEEFIRRFLQHILPSGFRKIRYFGFMSLRFLKENLDKCVEILNKAVFLPMLEGLNALEVVSFTLNKDMTACKKGRMRAKHKIIASPT</sequence>
<name>A0A2U2XBC4_9FLAO</name>
<organism evidence="2 3">
    <name type="scientific">Brumimicrobium oceani</name>
    <dbReference type="NCBI Taxonomy" id="2100725"/>
    <lineage>
        <taxon>Bacteria</taxon>
        <taxon>Pseudomonadati</taxon>
        <taxon>Bacteroidota</taxon>
        <taxon>Flavobacteriia</taxon>
        <taxon>Flavobacteriales</taxon>
        <taxon>Crocinitomicaceae</taxon>
        <taxon>Brumimicrobium</taxon>
    </lineage>
</organism>
<reference evidence="2 3" key="2">
    <citation type="submission" date="2018-05" db="EMBL/GenBank/DDBJ databases">
        <authorList>
            <person name="Lanie J.A."/>
            <person name="Ng W.-L."/>
            <person name="Kazmierczak K.M."/>
            <person name="Andrzejewski T.M."/>
            <person name="Davidsen T.M."/>
            <person name="Wayne K.J."/>
            <person name="Tettelin H."/>
            <person name="Glass J.I."/>
            <person name="Rusch D."/>
            <person name="Podicherti R."/>
            <person name="Tsui H.-C.T."/>
            <person name="Winkler M.E."/>
        </authorList>
    </citation>
    <scope>NUCLEOTIDE SEQUENCE [LARGE SCALE GENOMIC DNA]</scope>
    <source>
        <strain evidence="2 3">C305</strain>
    </source>
</reference>
<evidence type="ECO:0000313" key="3">
    <source>
        <dbReference type="Proteomes" id="UP000245370"/>
    </source>
</evidence>
<dbReference type="Pfam" id="PF04986">
    <property type="entry name" value="Y2_Tnp"/>
    <property type="match status" value="1"/>
</dbReference>
<dbReference type="InterPro" id="IPR007069">
    <property type="entry name" value="Transposase_32"/>
</dbReference>
<keyword evidence="3" id="KW-1185">Reference proteome</keyword>
<dbReference type="GO" id="GO:0004803">
    <property type="term" value="F:transposase activity"/>
    <property type="evidence" value="ECO:0007669"/>
    <property type="project" value="InterPro"/>
</dbReference>
<dbReference type="EMBL" id="QFRJ01000008">
    <property type="protein sequence ID" value="PWH85067.1"/>
    <property type="molecule type" value="Genomic_DNA"/>
</dbReference>
<dbReference type="GO" id="GO:0006313">
    <property type="term" value="P:DNA transposition"/>
    <property type="evidence" value="ECO:0007669"/>
    <property type="project" value="InterPro"/>
</dbReference>